<reference evidence="5 6" key="1">
    <citation type="journal article" date="2017" name="ISME J.">
        <title>Energy and carbon metabolisms in a deep terrestrial subsurface fluid microbial community.</title>
        <authorList>
            <person name="Momper L."/>
            <person name="Jungbluth S.P."/>
            <person name="Lee M.D."/>
            <person name="Amend J.P."/>
        </authorList>
    </citation>
    <scope>NUCLEOTIDE SEQUENCE [LARGE SCALE GENOMIC DNA]</scope>
    <source>
        <strain evidence="5">SURF_29</strain>
    </source>
</reference>
<dbReference type="InterPro" id="IPR050437">
    <property type="entry name" value="Ribos_protein_bS1-like"/>
</dbReference>
<evidence type="ECO:0000256" key="2">
    <source>
        <dbReference type="ARBA" id="ARBA00022980"/>
    </source>
</evidence>
<keyword evidence="3" id="KW-0687">Ribonucleoprotein</keyword>
<evidence type="ECO:0000313" key="6">
    <source>
        <dbReference type="Proteomes" id="UP000285655"/>
    </source>
</evidence>
<feature type="domain" description="S1 motif" evidence="4">
    <location>
        <begin position="300"/>
        <end position="363"/>
    </location>
</feature>
<organism evidence="5 6">
    <name type="scientific">candidate division WS5 bacterium</name>
    <dbReference type="NCBI Taxonomy" id="2093353"/>
    <lineage>
        <taxon>Bacteria</taxon>
        <taxon>candidate division WS5</taxon>
    </lineage>
</organism>
<dbReference type="PROSITE" id="PS50126">
    <property type="entry name" value="S1"/>
    <property type="match status" value="4"/>
</dbReference>
<dbReference type="PANTHER" id="PTHR10724">
    <property type="entry name" value="30S RIBOSOMAL PROTEIN S1"/>
    <property type="match status" value="1"/>
</dbReference>
<dbReference type="GO" id="GO:0003729">
    <property type="term" value="F:mRNA binding"/>
    <property type="evidence" value="ECO:0007669"/>
    <property type="project" value="TreeGrafter"/>
</dbReference>
<dbReference type="CDD" id="cd04465">
    <property type="entry name" value="S1_RPS1_repeat_ec2_hs2"/>
    <property type="match status" value="1"/>
</dbReference>
<dbReference type="Proteomes" id="UP000285655">
    <property type="component" value="Unassembled WGS sequence"/>
</dbReference>
<dbReference type="PRINTS" id="PR00681">
    <property type="entry name" value="RIBOSOMALS1"/>
</dbReference>
<dbReference type="AlphaFoldDB" id="A0A419DCD6"/>
<dbReference type="SMART" id="SM00316">
    <property type="entry name" value="S1"/>
    <property type="match status" value="4"/>
</dbReference>
<dbReference type="GO" id="GO:0006412">
    <property type="term" value="P:translation"/>
    <property type="evidence" value="ECO:0007669"/>
    <property type="project" value="TreeGrafter"/>
</dbReference>
<dbReference type="InterPro" id="IPR012340">
    <property type="entry name" value="NA-bd_OB-fold"/>
</dbReference>
<proteinExistence type="inferred from homology"/>
<evidence type="ECO:0000256" key="3">
    <source>
        <dbReference type="ARBA" id="ARBA00023274"/>
    </source>
</evidence>
<dbReference type="Gene3D" id="2.40.50.140">
    <property type="entry name" value="Nucleic acid-binding proteins"/>
    <property type="match status" value="4"/>
</dbReference>
<feature type="domain" description="S1 motif" evidence="4">
    <location>
        <begin position="215"/>
        <end position="283"/>
    </location>
</feature>
<dbReference type="InterPro" id="IPR003029">
    <property type="entry name" value="S1_domain"/>
</dbReference>
<protein>
    <submittedName>
        <fullName evidence="5">S1 RNA-binding domain-containing protein</fullName>
    </submittedName>
</protein>
<comment type="similarity">
    <text evidence="1">Belongs to the bacterial ribosomal protein bS1 family.</text>
</comment>
<evidence type="ECO:0000313" key="5">
    <source>
        <dbReference type="EMBL" id="RJO60722.1"/>
    </source>
</evidence>
<dbReference type="GO" id="GO:0003735">
    <property type="term" value="F:structural constituent of ribosome"/>
    <property type="evidence" value="ECO:0007669"/>
    <property type="project" value="TreeGrafter"/>
</dbReference>
<name>A0A419DCD6_9BACT</name>
<gene>
    <name evidence="5" type="ORF">C4544_04595</name>
</gene>
<comment type="caution">
    <text evidence="5">The sequence shown here is derived from an EMBL/GenBank/DDBJ whole genome shotgun (WGS) entry which is preliminary data.</text>
</comment>
<dbReference type="SUPFAM" id="SSF50249">
    <property type="entry name" value="Nucleic acid-binding proteins"/>
    <property type="match status" value="4"/>
</dbReference>
<evidence type="ECO:0000256" key="1">
    <source>
        <dbReference type="ARBA" id="ARBA00006767"/>
    </source>
</evidence>
<accession>A0A419DCD6</accession>
<dbReference type="Pfam" id="PF00575">
    <property type="entry name" value="S1"/>
    <property type="match status" value="4"/>
</dbReference>
<keyword evidence="2" id="KW-0689">Ribosomal protein</keyword>
<evidence type="ECO:0000259" key="4">
    <source>
        <dbReference type="PROSITE" id="PS50126"/>
    </source>
</evidence>
<dbReference type="InterPro" id="IPR035104">
    <property type="entry name" value="Ribosomal_protein_S1-like"/>
</dbReference>
<dbReference type="PANTHER" id="PTHR10724:SF7">
    <property type="entry name" value="SMALL RIBOSOMAL SUBUNIT PROTEIN BS1C"/>
    <property type="match status" value="1"/>
</dbReference>
<feature type="domain" description="S1 motif" evidence="4">
    <location>
        <begin position="129"/>
        <end position="198"/>
    </location>
</feature>
<feature type="domain" description="S1 motif" evidence="4">
    <location>
        <begin position="37"/>
        <end position="102"/>
    </location>
</feature>
<dbReference type="CDD" id="cd05687">
    <property type="entry name" value="S1_RPS1_repeat_ec1_hs1"/>
    <property type="match status" value="1"/>
</dbReference>
<dbReference type="EMBL" id="QZJW01000040">
    <property type="protein sequence ID" value="RJO60722.1"/>
    <property type="molecule type" value="Genomic_DNA"/>
</dbReference>
<dbReference type="GO" id="GO:0022627">
    <property type="term" value="C:cytosolic small ribosomal subunit"/>
    <property type="evidence" value="ECO:0007669"/>
    <property type="project" value="TreeGrafter"/>
</dbReference>
<sequence>MSKKVNNSDSQTTTQKHSTMAELMASAYSKPQTLNRGDEVTGVVVSIVNNDVIVDLGTKAEGVLNKKELSQDQQESLKIGDRLTVYVVSVDETGQAVLTPLKATIIAGKDRKGVSTNRWQKFIVARERKIQLQGQIVEVNKGGLLVEVGEVRGFIPSSHIGLDVLEGISDLGELIGKEVKLMTIEVEPSSNRLIFSTRPPSSSITKEALSRFEVGKKVQGKIAGVVPFGLFLNMDGVEGVIFPQEISWEEKDNPTADFQVGQDVEVKVLGKDETLGRVTLSLRQLQKDPFEEKAKDFQQDDVVAGTVTEVTQNGINVSLEDGIDGLVPADKISPELKYEIGQNTNFLVDSIDKRNHRITLAPFLTSTKGLLYR</sequence>